<dbReference type="Gene3D" id="2.60.40.690">
    <property type="entry name" value="Alpha-macroglobulin, receptor-binding domain"/>
    <property type="match status" value="1"/>
</dbReference>
<dbReference type="InterPro" id="IPR009048">
    <property type="entry name" value="A-macroglobulin_rcpt-bd"/>
</dbReference>
<evidence type="ECO:0000259" key="5">
    <source>
        <dbReference type="SMART" id="SM01360"/>
    </source>
</evidence>
<feature type="domain" description="Alpha-macroglobulin receptor-binding" evidence="6">
    <location>
        <begin position="1502"/>
        <end position="1593"/>
    </location>
</feature>
<feature type="chain" id="PRO_5047000741" evidence="3">
    <location>
        <begin position="23"/>
        <end position="1648"/>
    </location>
</feature>
<dbReference type="Gene3D" id="2.60.40.10">
    <property type="entry name" value="Immunoglobulins"/>
    <property type="match status" value="2"/>
</dbReference>
<dbReference type="Pfam" id="PF00207">
    <property type="entry name" value="A2M"/>
    <property type="match status" value="1"/>
</dbReference>
<dbReference type="PANTHER" id="PTHR11412:SF146">
    <property type="entry name" value="CD109 ANTIGEN"/>
    <property type="match status" value="1"/>
</dbReference>
<dbReference type="InterPro" id="IPR001599">
    <property type="entry name" value="Macroglobln_a2"/>
</dbReference>
<sequence>MLLKMWLLSLLGAALLLTLAASQNTGQEENCLMDSSSGCSYARAPQYLIIAPNRIRSNQVFHVFVSILKMEYGQDAVYVHVSIIKDNVEFANSALRFERPSSRILQLQMPASSQHGKYQLRVEGRLRESDSGNIWQNTTDIHYSSKRASLFLQMSRPLYRQGQMVHFRVVPILPNMMPKYGSMIIYVDDPTGIPVRRWQGVQTNAGGIVNLNFLLSDQPNYGVWHIRVDAFGHIYRRPFTVEEFWEPRFDVNVSVPAYVMETPTVKIHGVVLANQTSGRPCLGNASISAFFRPREEIWNATRGWEKPWRDGYNRREGVVFERPPYIPVRHVPVKDYYMYFAYEYRFIEYFEGRIDFTWSLDQLSKIAARGGETGKLLDSEIVFFVNVTDWYSGLNRTGWASTIMFNSKIKLEWVGEPIRTFKPQSIMKVQVAVTKYDGTPVRGGGTVTLTDVTTPAGSGISGPQTRVPVNGIAEFEYTLGQNTRSMVITARYSDQRQTYSGNSPVYLDESFVRGDTEPITMYATRYYSPTNSYISIMTSTDHPKVNEYMIFHVKTSYFVPRVYYQIVSQSNIITGDELEMTSKQKTFSIALSRDMVPTARIVVFFIRQPEEIVTDVLNFFVNGTGQNQVRLGINRGKDFSRDTIEFNAEADPGSYVAFSGMLLDLYSRGLSDGITENKLIDELMTYDNSANSSYRHLWRTSDTDYQYKFFHGPDYGIDANTSFISAGLLILTDARVPRLFNDEICRLQNTYPCFTGIGEDCYTDEHRCNKKVDGCPTDGADEWGCVYEEDRTVHKSPLDRVSRVMRFYDNSSWAWQEIFVKPDGRVDFRVDVPKYPLSWVINGLSISRTLGLGIMQNPVRYDAARYMYIQVEHPKHIIRGEQIGVRVTVFNYWYDDDYLEVLITMHQGPDSEFVIVGDMGYVTSYTPTTHKKDQQTIVFLEPGESKDIYMPIKPDINLVDGIMTFRVSATCFMEKDEYVGKMSVKPDGVVNYYHTPYLVDLIRYASIQMPQFDVVVPEQFRKPEVRYNLYVPQSPVATTSLFGDVVTPGFFQDYLNAENVLYRPYGGGEMITFNFAYNLLTLKFMKASQQLSNDQLKRSLAEMNVAFQRILGYMNHTEGSFKMFRDDSRPSLWLTAFVVKTLYNANYGEWERDLFIPRELINKILIYICSRQNETGAFDPEENDVTYDRKMASASYIKNDKLRSHPIPLTSYILIALFETEVSEDAAACVDSARRRAVSYLSSNFNDIKEVFHKAIATYALSLSQNRQPFFDLWKLKRNDSDFVYFADHTVYENPSDFLNNVRYLLPRQELMNDAYAVQSTAYALMAHISTNQPEKYEREMMMSWLNTMRNSIGGFTSTQDTILAMEALFMFTQVDAHRNVFDVVTTVEATSSPSWSKTMTLKKLDYVKLFKANLPSNKVFGFTVPVSQGTGRSVFQLTTTFNVEYPFLLKLPQRVDNDPFKDPIKFFDLIVEEQYFSGRNDSIMEMTNCVSWLFTEKSLTSGLAVLEVDIPTGYIVMNDTLRDYVQSGLVPNLRRAEFYGRKVVFYFDYLDESKTCVYFRADRWYPVANATIQHRVRVYDYYEPGMHNTTMYTTRNLFLMNICFVCGSYQCPYCPYFNAANIAQAGASIALFLLSVFIVQRLLLRAR</sequence>
<feature type="domain" description="Alpha-2-macroglobulin bait region" evidence="4">
    <location>
        <begin position="534"/>
        <end position="665"/>
    </location>
</feature>
<dbReference type="Gene3D" id="2.20.130.20">
    <property type="match status" value="1"/>
</dbReference>
<dbReference type="Gene3D" id="2.60.40.2950">
    <property type="match status" value="1"/>
</dbReference>
<feature type="transmembrane region" description="Helical" evidence="2">
    <location>
        <begin position="1623"/>
        <end position="1645"/>
    </location>
</feature>
<keyword evidence="2" id="KW-1133">Transmembrane helix</keyword>
<evidence type="ECO:0000256" key="3">
    <source>
        <dbReference type="SAM" id="SignalP"/>
    </source>
</evidence>
<dbReference type="SMART" id="SM01361">
    <property type="entry name" value="A2M_recep"/>
    <property type="match status" value="1"/>
</dbReference>
<accession>A0ABM1A2E8</accession>
<dbReference type="Proteomes" id="UP000694888">
    <property type="component" value="Unplaced"/>
</dbReference>
<keyword evidence="3" id="KW-0732">Signal</keyword>
<dbReference type="InterPro" id="IPR013783">
    <property type="entry name" value="Ig-like_fold"/>
</dbReference>
<dbReference type="Gene3D" id="2.60.40.1930">
    <property type="match status" value="2"/>
</dbReference>
<evidence type="ECO:0000259" key="6">
    <source>
        <dbReference type="SMART" id="SM01361"/>
    </source>
</evidence>
<evidence type="ECO:0000259" key="4">
    <source>
        <dbReference type="SMART" id="SM01359"/>
    </source>
</evidence>
<dbReference type="SMART" id="SM01360">
    <property type="entry name" value="A2M"/>
    <property type="match status" value="1"/>
</dbReference>
<dbReference type="InterPro" id="IPR011625">
    <property type="entry name" value="A2M_N_BRD"/>
</dbReference>
<reference evidence="8" key="1">
    <citation type="submission" date="2025-08" db="UniProtKB">
        <authorList>
            <consortium name="RefSeq"/>
        </authorList>
    </citation>
    <scope>IDENTIFICATION</scope>
</reference>
<protein>
    <submittedName>
        <fullName evidence="8">Alpha-1-inhibitor 3 isoform X1</fullName>
    </submittedName>
</protein>
<dbReference type="PANTHER" id="PTHR11412">
    <property type="entry name" value="MACROGLOBULIN / COMPLEMENT"/>
    <property type="match status" value="1"/>
</dbReference>
<name>A0ABM1A2E8_APLCA</name>
<evidence type="ECO:0000313" key="8">
    <source>
        <dbReference type="RefSeq" id="XP_012939450.1"/>
    </source>
</evidence>
<proteinExistence type="predicted"/>
<dbReference type="SUPFAM" id="SSF49410">
    <property type="entry name" value="Alpha-macroglobulin receptor domain"/>
    <property type="match status" value="1"/>
</dbReference>
<dbReference type="Pfam" id="PF07703">
    <property type="entry name" value="A2M_BRD"/>
    <property type="match status" value="1"/>
</dbReference>
<dbReference type="InterPro" id="IPR011626">
    <property type="entry name" value="Alpha-macroglobulin_TED"/>
</dbReference>
<dbReference type="InterPro" id="IPR036595">
    <property type="entry name" value="A-macroglobulin_rcpt-bd_sf"/>
</dbReference>
<dbReference type="InterPro" id="IPR008930">
    <property type="entry name" value="Terpenoid_cyclase/PrenylTrfase"/>
</dbReference>
<dbReference type="Pfam" id="PF07677">
    <property type="entry name" value="A2M_recep"/>
    <property type="match status" value="1"/>
</dbReference>
<keyword evidence="1" id="KW-1015">Disulfide bond</keyword>
<feature type="signal peptide" evidence="3">
    <location>
        <begin position="1"/>
        <end position="22"/>
    </location>
</feature>
<gene>
    <name evidence="8" type="primary">LOC101856436</name>
</gene>
<evidence type="ECO:0000256" key="1">
    <source>
        <dbReference type="ARBA" id="ARBA00023157"/>
    </source>
</evidence>
<evidence type="ECO:0000256" key="2">
    <source>
        <dbReference type="SAM" id="Phobius"/>
    </source>
</evidence>
<feature type="domain" description="Alpha-2-macroglobulin" evidence="5">
    <location>
        <begin position="812"/>
        <end position="903"/>
    </location>
</feature>
<dbReference type="InterPro" id="IPR050473">
    <property type="entry name" value="A2M/Complement_sys"/>
</dbReference>
<dbReference type="RefSeq" id="XP_012939450.1">
    <property type="nucleotide sequence ID" value="XM_013083996.2"/>
</dbReference>
<keyword evidence="2" id="KW-0812">Transmembrane</keyword>
<dbReference type="SUPFAM" id="SSF48239">
    <property type="entry name" value="Terpenoid cyclases/Protein prenyltransferases"/>
    <property type="match status" value="1"/>
</dbReference>
<keyword evidence="2" id="KW-0472">Membrane</keyword>
<keyword evidence="7" id="KW-1185">Reference proteome</keyword>
<organism evidence="7 8">
    <name type="scientific">Aplysia californica</name>
    <name type="common">California sea hare</name>
    <dbReference type="NCBI Taxonomy" id="6500"/>
    <lineage>
        <taxon>Eukaryota</taxon>
        <taxon>Metazoa</taxon>
        <taxon>Spiralia</taxon>
        <taxon>Lophotrochozoa</taxon>
        <taxon>Mollusca</taxon>
        <taxon>Gastropoda</taxon>
        <taxon>Heterobranchia</taxon>
        <taxon>Euthyneura</taxon>
        <taxon>Tectipleura</taxon>
        <taxon>Aplysiida</taxon>
        <taxon>Aplysioidea</taxon>
        <taxon>Aplysiidae</taxon>
        <taxon>Aplysia</taxon>
    </lineage>
</organism>
<dbReference type="SMART" id="SM01359">
    <property type="entry name" value="A2M_N_2"/>
    <property type="match status" value="1"/>
</dbReference>
<dbReference type="Pfam" id="PF01835">
    <property type="entry name" value="MG2"/>
    <property type="match status" value="1"/>
</dbReference>
<dbReference type="InterPro" id="IPR002890">
    <property type="entry name" value="MG2"/>
</dbReference>
<evidence type="ECO:0000313" key="7">
    <source>
        <dbReference type="Proteomes" id="UP000694888"/>
    </source>
</evidence>
<dbReference type="Gene3D" id="1.50.10.20">
    <property type="match status" value="1"/>
</dbReference>
<dbReference type="GeneID" id="101856436"/>
<dbReference type="Pfam" id="PF07678">
    <property type="entry name" value="TED_complement"/>
    <property type="match status" value="1"/>
</dbReference>